<proteinExistence type="predicted"/>
<keyword evidence="2" id="KW-1185">Reference proteome</keyword>
<reference evidence="1 2" key="1">
    <citation type="submission" date="2019-02" db="EMBL/GenBank/DDBJ databases">
        <title>Shewanella sp. D4-2 isolated from Dokdo Island.</title>
        <authorList>
            <person name="Baek K."/>
        </authorList>
    </citation>
    <scope>NUCLEOTIDE SEQUENCE [LARGE SCALE GENOMIC DNA]</scope>
    <source>
        <strain evidence="1 2">D4-2</strain>
    </source>
</reference>
<evidence type="ECO:0000313" key="1">
    <source>
        <dbReference type="EMBL" id="QBF84652.1"/>
    </source>
</evidence>
<accession>A0A411PM93</accession>
<gene>
    <name evidence="1" type="ORF">EXU30_19710</name>
</gene>
<dbReference type="KEGG" id="smai:EXU30_19710"/>
<dbReference type="EMBL" id="CP036200">
    <property type="protein sequence ID" value="QBF84652.1"/>
    <property type="molecule type" value="Genomic_DNA"/>
</dbReference>
<organism evidence="1 2">
    <name type="scientific">Shewanella maritima</name>
    <dbReference type="NCBI Taxonomy" id="2520507"/>
    <lineage>
        <taxon>Bacteria</taxon>
        <taxon>Pseudomonadati</taxon>
        <taxon>Pseudomonadota</taxon>
        <taxon>Gammaproteobacteria</taxon>
        <taxon>Alteromonadales</taxon>
        <taxon>Shewanellaceae</taxon>
        <taxon>Shewanella</taxon>
    </lineage>
</organism>
<protein>
    <submittedName>
        <fullName evidence="1">Uncharacterized protein</fullName>
    </submittedName>
</protein>
<dbReference type="RefSeq" id="WP_130602975.1">
    <property type="nucleotide sequence ID" value="NZ_CP036200.1"/>
</dbReference>
<dbReference type="Proteomes" id="UP000291106">
    <property type="component" value="Chromosome"/>
</dbReference>
<evidence type="ECO:0000313" key="2">
    <source>
        <dbReference type="Proteomes" id="UP000291106"/>
    </source>
</evidence>
<name>A0A411PM93_9GAMM</name>
<sequence length="97" mass="11343">MQRIKDIPTCTDIARKQRQAEYYQNRTDLIDYLVINQASLKSRRHTYWMQYEHERVSAKDLADQYGLNLGLVLSLMQLIQTNKAWHTGGLYGAVPVE</sequence>
<dbReference type="AlphaFoldDB" id="A0A411PM93"/>